<dbReference type="InterPro" id="IPR003658">
    <property type="entry name" value="Anti-sigma_ant"/>
</dbReference>
<keyword evidence="5" id="KW-1185">Reference proteome</keyword>
<reference evidence="4 5" key="1">
    <citation type="submission" date="2019-10" db="EMBL/GenBank/DDBJ databases">
        <title>Description of Paenibacillus terrestris sp. nov.</title>
        <authorList>
            <person name="Carlier A."/>
            <person name="Qi S."/>
        </authorList>
    </citation>
    <scope>NUCLEOTIDE SEQUENCE [LARGE SCALE GENOMIC DNA]</scope>
    <source>
        <strain evidence="4 5">LMG 31458</strain>
    </source>
</reference>
<dbReference type="NCBIfam" id="TIGR00377">
    <property type="entry name" value="ant_ant_sig"/>
    <property type="match status" value="1"/>
</dbReference>
<dbReference type="SUPFAM" id="SSF52091">
    <property type="entry name" value="SpoIIaa-like"/>
    <property type="match status" value="1"/>
</dbReference>
<dbReference type="Gene3D" id="3.30.750.24">
    <property type="entry name" value="STAS domain"/>
    <property type="match status" value="1"/>
</dbReference>
<dbReference type="PROSITE" id="PS50801">
    <property type="entry name" value="STAS"/>
    <property type="match status" value="1"/>
</dbReference>
<dbReference type="Pfam" id="PF01740">
    <property type="entry name" value="STAS"/>
    <property type="match status" value="1"/>
</dbReference>
<evidence type="ECO:0000256" key="2">
    <source>
        <dbReference type="RuleBase" id="RU003749"/>
    </source>
</evidence>
<sequence>MANQGGGNIMMITEQMQGDIVLLSLNGRLDANTSANLESAFAKLVEQGKGKFVFDLQGLDYVSSAGLRSLLAAAKMIKVIQGKLALARMNEHVKDVFDMSGFSRIFSIYETEVDAVHAIS</sequence>
<organism evidence="4 5">
    <name type="scientific">Paenibacillus phytorum</name>
    <dbReference type="NCBI Taxonomy" id="2654977"/>
    <lineage>
        <taxon>Bacteria</taxon>
        <taxon>Bacillati</taxon>
        <taxon>Bacillota</taxon>
        <taxon>Bacilli</taxon>
        <taxon>Bacillales</taxon>
        <taxon>Paenibacillaceae</taxon>
        <taxon>Paenibacillus</taxon>
    </lineage>
</organism>
<evidence type="ECO:0000313" key="4">
    <source>
        <dbReference type="EMBL" id="NOU76924.1"/>
    </source>
</evidence>
<name>A0ABX1YAR3_9BACL</name>
<gene>
    <name evidence="4" type="ORF">GC098_37135</name>
</gene>
<dbReference type="InterPro" id="IPR002645">
    <property type="entry name" value="STAS_dom"/>
</dbReference>
<dbReference type="InterPro" id="IPR036513">
    <property type="entry name" value="STAS_dom_sf"/>
</dbReference>
<evidence type="ECO:0000313" key="5">
    <source>
        <dbReference type="Proteomes" id="UP000616779"/>
    </source>
</evidence>
<dbReference type="PANTHER" id="PTHR33495">
    <property type="entry name" value="ANTI-SIGMA FACTOR ANTAGONIST TM_1081-RELATED-RELATED"/>
    <property type="match status" value="1"/>
</dbReference>
<accession>A0ABX1YAR3</accession>
<proteinExistence type="inferred from homology"/>
<evidence type="ECO:0000256" key="1">
    <source>
        <dbReference type="ARBA" id="ARBA00009013"/>
    </source>
</evidence>
<comment type="caution">
    <text evidence="4">The sequence shown here is derived from an EMBL/GenBank/DDBJ whole genome shotgun (WGS) entry which is preliminary data.</text>
</comment>
<dbReference type="CDD" id="cd07043">
    <property type="entry name" value="STAS_anti-anti-sigma_factors"/>
    <property type="match status" value="1"/>
</dbReference>
<dbReference type="Proteomes" id="UP000616779">
    <property type="component" value="Unassembled WGS sequence"/>
</dbReference>
<comment type="similarity">
    <text evidence="1 2">Belongs to the anti-sigma-factor antagonist family.</text>
</comment>
<evidence type="ECO:0000259" key="3">
    <source>
        <dbReference type="PROSITE" id="PS50801"/>
    </source>
</evidence>
<dbReference type="EMBL" id="WHOA01000249">
    <property type="protein sequence ID" value="NOU76924.1"/>
    <property type="molecule type" value="Genomic_DNA"/>
</dbReference>
<feature type="domain" description="STAS" evidence="3">
    <location>
        <begin position="10"/>
        <end position="119"/>
    </location>
</feature>
<protein>
    <recommendedName>
        <fullName evidence="2">Anti-sigma factor antagonist</fullName>
    </recommendedName>
</protein>